<dbReference type="OrthoDB" id="9803333at2"/>
<dbReference type="STRING" id="871968.DESME_04950"/>
<dbReference type="GO" id="GO:0008202">
    <property type="term" value="P:steroid metabolic process"/>
    <property type="evidence" value="ECO:0007669"/>
    <property type="project" value="UniProtKB-KW"/>
</dbReference>
<dbReference type="SUPFAM" id="SSF51735">
    <property type="entry name" value="NAD(P)-binding Rossmann-fold domains"/>
    <property type="match status" value="1"/>
</dbReference>
<dbReference type="PANTHER" id="PTHR42879:SF2">
    <property type="entry name" value="3-OXOACYL-[ACYL-CARRIER-PROTEIN] REDUCTASE FABG"/>
    <property type="match status" value="1"/>
</dbReference>
<comment type="similarity">
    <text evidence="1 4">Belongs to the short-chain dehydrogenases/reductases (SDR) family.</text>
</comment>
<dbReference type="GO" id="GO:0016491">
    <property type="term" value="F:oxidoreductase activity"/>
    <property type="evidence" value="ECO:0007669"/>
    <property type="project" value="UniProtKB-KW"/>
</dbReference>
<dbReference type="NCBIfam" id="NF009466">
    <property type="entry name" value="PRK12826.1-2"/>
    <property type="match status" value="1"/>
</dbReference>
<keyword evidence="3" id="KW-0753">Steroid metabolism</keyword>
<evidence type="ECO:0000313" key="5">
    <source>
        <dbReference type="EMBL" id="AHF06479.1"/>
    </source>
</evidence>
<name>W0EB85_9FIRM</name>
<sequence length="244" mass="26715">MKKTVLITGGAKGIGRATAEVFAENDFNVVINYLSSEKAAQSFASELKERGLSVLVLRADITSKVEVEKMFEEAYRTFGTIDILVNNAGISHYSLFPEITEAEWDRMINVHLKGMFNCCKQVVPDMIRKKQGKIVNISSIWGMVGASCEVSYSTAKAGMIGFTKALAKELGPSNIQVNCVAPGVIETDMLNPLSEVDKDLLREEIPLMRFGQVKEIANLVLFLAKQESDYLTGQVISPNGGLVT</sequence>
<dbReference type="PRINTS" id="PR00080">
    <property type="entry name" value="SDRFAMILY"/>
</dbReference>
<dbReference type="Proteomes" id="UP000010847">
    <property type="component" value="Chromosome"/>
</dbReference>
<dbReference type="eggNOG" id="COG1028">
    <property type="taxonomic scope" value="Bacteria"/>
</dbReference>
<dbReference type="NCBIfam" id="NF047420">
    <property type="entry name" value="EF_P_mod_YmfI"/>
    <property type="match status" value="1"/>
</dbReference>
<dbReference type="AlphaFoldDB" id="W0EB85"/>
<evidence type="ECO:0000256" key="3">
    <source>
        <dbReference type="ARBA" id="ARBA00023221"/>
    </source>
</evidence>
<dbReference type="NCBIfam" id="NF005559">
    <property type="entry name" value="PRK07231.1"/>
    <property type="match status" value="1"/>
</dbReference>
<dbReference type="FunFam" id="3.40.50.720:FF:000173">
    <property type="entry name" value="3-oxoacyl-[acyl-carrier protein] reductase"/>
    <property type="match status" value="1"/>
</dbReference>
<evidence type="ECO:0000256" key="2">
    <source>
        <dbReference type="ARBA" id="ARBA00023002"/>
    </source>
</evidence>
<evidence type="ECO:0000313" key="6">
    <source>
        <dbReference type="Proteomes" id="UP000010847"/>
    </source>
</evidence>
<dbReference type="PRINTS" id="PR00081">
    <property type="entry name" value="GDHRDH"/>
</dbReference>
<dbReference type="PROSITE" id="PS00061">
    <property type="entry name" value="ADH_SHORT"/>
    <property type="match status" value="1"/>
</dbReference>
<reference evidence="5 6" key="1">
    <citation type="submission" date="2013-12" db="EMBL/GenBank/DDBJ databases">
        <authorList>
            <consortium name="DOE Joint Genome Institute"/>
            <person name="Smidt H."/>
            <person name="Huntemann M."/>
            <person name="Han J."/>
            <person name="Chen A."/>
            <person name="Kyrpides N."/>
            <person name="Mavromatis K."/>
            <person name="Markowitz V."/>
            <person name="Palaniappan K."/>
            <person name="Ivanova N."/>
            <person name="Schaumberg A."/>
            <person name="Pati A."/>
            <person name="Liolios K."/>
            <person name="Nordberg H.P."/>
            <person name="Cantor M.N."/>
            <person name="Hua S.X."/>
            <person name="Woyke T."/>
        </authorList>
    </citation>
    <scope>NUCLEOTIDE SEQUENCE [LARGE SCALE GENOMIC DNA]</scope>
    <source>
        <strain evidence="6">DSM 15288</strain>
    </source>
</reference>
<dbReference type="HOGENOM" id="CLU_010194_1_3_9"/>
<keyword evidence="6" id="KW-1185">Reference proteome</keyword>
<proteinExistence type="inferred from homology"/>
<accession>W0EB85</accession>
<gene>
    <name evidence="5" type="ORF">DESME_04950</name>
</gene>
<dbReference type="InterPro" id="IPR020904">
    <property type="entry name" value="Sc_DH/Rdtase_CS"/>
</dbReference>
<organism evidence="5 6">
    <name type="scientific">Desulfitobacterium metallireducens DSM 15288</name>
    <dbReference type="NCBI Taxonomy" id="871968"/>
    <lineage>
        <taxon>Bacteria</taxon>
        <taxon>Bacillati</taxon>
        <taxon>Bacillota</taxon>
        <taxon>Clostridia</taxon>
        <taxon>Eubacteriales</taxon>
        <taxon>Desulfitobacteriaceae</taxon>
        <taxon>Desulfitobacterium</taxon>
    </lineage>
</organism>
<dbReference type="Gene3D" id="3.40.50.720">
    <property type="entry name" value="NAD(P)-binding Rossmann-like Domain"/>
    <property type="match status" value="1"/>
</dbReference>
<protein>
    <submittedName>
        <fullName evidence="5">3-ketoacyl-ACP reductase</fullName>
    </submittedName>
</protein>
<dbReference type="KEGG" id="dmt:DESME_04950"/>
<evidence type="ECO:0000256" key="1">
    <source>
        <dbReference type="ARBA" id="ARBA00006484"/>
    </source>
</evidence>
<dbReference type="InterPro" id="IPR050259">
    <property type="entry name" value="SDR"/>
</dbReference>
<keyword evidence="3" id="KW-0443">Lipid metabolism</keyword>
<dbReference type="Pfam" id="PF00106">
    <property type="entry name" value="adh_short"/>
    <property type="match status" value="1"/>
</dbReference>
<dbReference type="GO" id="GO:0032787">
    <property type="term" value="P:monocarboxylic acid metabolic process"/>
    <property type="evidence" value="ECO:0007669"/>
    <property type="project" value="UniProtKB-ARBA"/>
</dbReference>
<dbReference type="EMBL" id="CP007032">
    <property type="protein sequence ID" value="AHF06479.1"/>
    <property type="molecule type" value="Genomic_DNA"/>
</dbReference>
<evidence type="ECO:0000256" key="4">
    <source>
        <dbReference type="RuleBase" id="RU000363"/>
    </source>
</evidence>
<dbReference type="InterPro" id="IPR002347">
    <property type="entry name" value="SDR_fam"/>
</dbReference>
<dbReference type="PANTHER" id="PTHR42879">
    <property type="entry name" value="3-OXOACYL-(ACYL-CARRIER-PROTEIN) REDUCTASE"/>
    <property type="match status" value="1"/>
</dbReference>
<dbReference type="RefSeq" id="WP_006714999.1">
    <property type="nucleotide sequence ID" value="NZ_CP007032.1"/>
</dbReference>
<dbReference type="InterPro" id="IPR036291">
    <property type="entry name" value="NAD(P)-bd_dom_sf"/>
</dbReference>
<keyword evidence="2" id="KW-0560">Oxidoreductase</keyword>